<dbReference type="PANTHER" id="PTHR14191">
    <property type="entry name" value="PDZ DOMAIN CONTAINING PROTEIN"/>
    <property type="match status" value="1"/>
</dbReference>
<evidence type="ECO:0000313" key="3">
    <source>
        <dbReference type="Ensembl" id="ENSDCDP00010041420.1"/>
    </source>
</evidence>
<dbReference type="PANTHER" id="PTHR14191:SF20">
    <property type="entry name" value="NA(+)_H(+) EXCHANGE REGULATORY COFACTOR NHE-RF4"/>
    <property type="match status" value="1"/>
</dbReference>
<keyword evidence="1" id="KW-0677">Repeat</keyword>
<dbReference type="InterPro" id="IPR001478">
    <property type="entry name" value="PDZ"/>
</dbReference>
<feature type="domain" description="PDZ" evidence="2">
    <location>
        <begin position="267"/>
        <end position="346"/>
    </location>
</feature>
<dbReference type="PROSITE" id="PS50106">
    <property type="entry name" value="PDZ"/>
    <property type="match status" value="4"/>
</dbReference>
<dbReference type="GeneTree" id="ENSGT00950000182849"/>
<dbReference type="InterPro" id="IPR051067">
    <property type="entry name" value="NHER"/>
</dbReference>
<organism evidence="3 4">
    <name type="scientific">Denticeps clupeoides</name>
    <name type="common">denticle herring</name>
    <dbReference type="NCBI Taxonomy" id="299321"/>
    <lineage>
        <taxon>Eukaryota</taxon>
        <taxon>Metazoa</taxon>
        <taxon>Chordata</taxon>
        <taxon>Craniata</taxon>
        <taxon>Vertebrata</taxon>
        <taxon>Euteleostomi</taxon>
        <taxon>Actinopterygii</taxon>
        <taxon>Neopterygii</taxon>
        <taxon>Teleostei</taxon>
        <taxon>Clupei</taxon>
        <taxon>Clupeiformes</taxon>
        <taxon>Denticipitoidei</taxon>
        <taxon>Denticipitidae</taxon>
        <taxon>Denticeps</taxon>
    </lineage>
</organism>
<dbReference type="SUPFAM" id="SSF50156">
    <property type="entry name" value="PDZ domain-like"/>
    <property type="match status" value="4"/>
</dbReference>
<dbReference type="AlphaFoldDB" id="A0AAY4D790"/>
<keyword evidence="4" id="KW-1185">Reference proteome</keyword>
<dbReference type="RefSeq" id="XP_028825562.1">
    <property type="nucleotide sequence ID" value="XM_028969729.1"/>
</dbReference>
<dbReference type="Pfam" id="PF00595">
    <property type="entry name" value="PDZ"/>
    <property type="match status" value="4"/>
</dbReference>
<dbReference type="SMART" id="SM00228">
    <property type="entry name" value="PDZ"/>
    <property type="match status" value="4"/>
</dbReference>
<dbReference type="GO" id="GO:0016324">
    <property type="term" value="C:apical plasma membrane"/>
    <property type="evidence" value="ECO:0007669"/>
    <property type="project" value="TreeGrafter"/>
</dbReference>
<feature type="domain" description="PDZ" evidence="2">
    <location>
        <begin position="401"/>
        <end position="482"/>
    </location>
</feature>
<dbReference type="GO" id="GO:0072659">
    <property type="term" value="P:protein localization to plasma membrane"/>
    <property type="evidence" value="ECO:0007669"/>
    <property type="project" value="TreeGrafter"/>
</dbReference>
<proteinExistence type="predicted"/>
<feature type="domain" description="PDZ" evidence="2">
    <location>
        <begin position="43"/>
        <end position="129"/>
    </location>
</feature>
<dbReference type="Proteomes" id="UP000694580">
    <property type="component" value="Chromosome 2"/>
</dbReference>
<dbReference type="CDD" id="cd06768">
    <property type="entry name" value="PDZ_NHERF-like"/>
    <property type="match status" value="3"/>
</dbReference>
<gene>
    <name evidence="3" type="primary">nherf4a</name>
</gene>
<evidence type="ECO:0000259" key="2">
    <source>
        <dbReference type="PROSITE" id="PS50106"/>
    </source>
</evidence>
<reference evidence="3" key="2">
    <citation type="submission" date="2025-08" db="UniProtKB">
        <authorList>
            <consortium name="Ensembl"/>
        </authorList>
    </citation>
    <scope>IDENTIFICATION</scope>
</reference>
<accession>A0AAY4D790</accession>
<feature type="domain" description="PDZ" evidence="2">
    <location>
        <begin position="158"/>
        <end position="239"/>
    </location>
</feature>
<dbReference type="GeneID" id="114784382"/>
<dbReference type="GO" id="GO:0043495">
    <property type="term" value="F:protein-membrane adaptor activity"/>
    <property type="evidence" value="ECO:0007669"/>
    <property type="project" value="TreeGrafter"/>
</dbReference>
<sequence>MRYPTGLMDLMEVPQRFIFNPKEGIDNPALIISDDTESAMQPRLCVMKRDQGEGFGFYLHMGRKCSGLAPGHRVGRVEPWSPADRSGLREGDHILEVNKEFVVTKDYMQVVRQIQTSGLQLCLMVLGESEYRTALTEGLDFRVMTRMHHGGSCCRPRLCHIVRDPLNGLGISIIQSEVGKNRYHVNVLPEGPAKKAGVCDGDSLLWLNGAMVSELTHSALAKMVKKCGSQLTVLVIDGECEKCFCHRKLPILPTMAKSHNLTHMPRTLHLTQGPQGFGFLLRQEKLLTGLIAHVLREVDPGSPAEAAGMEDGDIVLAVNGMPVEDAEHEAIVSRIRQSGQTVTLTVISLCGRDFYSKLGLCPLLFYDKDLPLIEEKCSLCSLSHREWSCDVEQTTLSSPRLCVLNKEDSSTFGFNLGSVQNEPGTFIVKVSEESCGARAGLWQGDVVLEVNGRNVEKNYIEEVVRLIRTSGTSLQLLVMERARYEELRHRATEICHKSQVSPTNALFM</sequence>
<protein>
    <recommendedName>
        <fullName evidence="2">PDZ domain-containing protein</fullName>
    </recommendedName>
</protein>
<evidence type="ECO:0000313" key="4">
    <source>
        <dbReference type="Proteomes" id="UP000694580"/>
    </source>
</evidence>
<name>A0AAY4D790_9TELE</name>
<reference evidence="3" key="3">
    <citation type="submission" date="2025-09" db="UniProtKB">
        <authorList>
            <consortium name="Ensembl"/>
        </authorList>
    </citation>
    <scope>IDENTIFICATION</scope>
</reference>
<evidence type="ECO:0000256" key="1">
    <source>
        <dbReference type="ARBA" id="ARBA00022737"/>
    </source>
</evidence>
<dbReference type="Gene3D" id="2.30.42.10">
    <property type="match status" value="4"/>
</dbReference>
<dbReference type="Ensembl" id="ENSDCDT00010051390.1">
    <property type="protein sequence ID" value="ENSDCDP00010041420.1"/>
    <property type="gene ID" value="ENSDCDG00010026285.1"/>
</dbReference>
<dbReference type="InterPro" id="IPR036034">
    <property type="entry name" value="PDZ_sf"/>
</dbReference>
<reference evidence="3 4" key="1">
    <citation type="submission" date="2020-06" db="EMBL/GenBank/DDBJ databases">
        <authorList>
            <consortium name="Wellcome Sanger Institute Data Sharing"/>
        </authorList>
    </citation>
    <scope>NUCLEOTIDE SEQUENCE [LARGE SCALE GENOMIC DNA]</scope>
</reference>